<reference evidence="2" key="1">
    <citation type="journal article" date="2023" name="Mol. Phylogenet. Evol.">
        <title>Genome-scale phylogeny and comparative genomics of the fungal order Sordariales.</title>
        <authorList>
            <person name="Hensen N."/>
            <person name="Bonometti L."/>
            <person name="Westerberg I."/>
            <person name="Brannstrom I.O."/>
            <person name="Guillou S."/>
            <person name="Cros-Aarteil S."/>
            <person name="Calhoun S."/>
            <person name="Haridas S."/>
            <person name="Kuo A."/>
            <person name="Mondo S."/>
            <person name="Pangilinan J."/>
            <person name="Riley R."/>
            <person name="LaButti K."/>
            <person name="Andreopoulos B."/>
            <person name="Lipzen A."/>
            <person name="Chen C."/>
            <person name="Yan M."/>
            <person name="Daum C."/>
            <person name="Ng V."/>
            <person name="Clum A."/>
            <person name="Steindorff A."/>
            <person name="Ohm R.A."/>
            <person name="Martin F."/>
            <person name="Silar P."/>
            <person name="Natvig D.O."/>
            <person name="Lalanne C."/>
            <person name="Gautier V."/>
            <person name="Ament-Velasquez S.L."/>
            <person name="Kruys A."/>
            <person name="Hutchinson M.I."/>
            <person name="Powell A.J."/>
            <person name="Barry K."/>
            <person name="Miller A.N."/>
            <person name="Grigoriev I.V."/>
            <person name="Debuchy R."/>
            <person name="Gladieux P."/>
            <person name="Hiltunen Thoren M."/>
            <person name="Johannesson H."/>
        </authorList>
    </citation>
    <scope>NUCLEOTIDE SEQUENCE</scope>
    <source>
        <strain evidence="2">SMH4131-1</strain>
    </source>
</reference>
<reference evidence="2" key="2">
    <citation type="submission" date="2023-06" db="EMBL/GenBank/DDBJ databases">
        <authorList>
            <consortium name="Lawrence Berkeley National Laboratory"/>
            <person name="Haridas S."/>
            <person name="Hensen N."/>
            <person name="Bonometti L."/>
            <person name="Westerberg I."/>
            <person name="Brannstrom I.O."/>
            <person name="Guillou S."/>
            <person name="Cros-Aarteil S."/>
            <person name="Calhoun S."/>
            <person name="Kuo A."/>
            <person name="Mondo S."/>
            <person name="Pangilinan J."/>
            <person name="Riley R."/>
            <person name="Labutti K."/>
            <person name="Andreopoulos B."/>
            <person name="Lipzen A."/>
            <person name="Chen C."/>
            <person name="Yanf M."/>
            <person name="Daum C."/>
            <person name="Ng V."/>
            <person name="Clum A."/>
            <person name="Steindorff A."/>
            <person name="Ohm R."/>
            <person name="Martin F."/>
            <person name="Silar P."/>
            <person name="Natvig D."/>
            <person name="Lalanne C."/>
            <person name="Gautier V."/>
            <person name="Ament-Velasquez S.L."/>
            <person name="Kruys A."/>
            <person name="Hutchinson M.I."/>
            <person name="Powell A.J."/>
            <person name="Barry K."/>
            <person name="Miller A.N."/>
            <person name="Grigoriev I.V."/>
            <person name="Debuchy R."/>
            <person name="Gladieux P."/>
            <person name="Thoren M.H."/>
            <person name="Johannesson H."/>
        </authorList>
    </citation>
    <scope>NUCLEOTIDE SEQUENCE</scope>
    <source>
        <strain evidence="2">SMH4131-1</strain>
    </source>
</reference>
<keyword evidence="3" id="KW-1185">Reference proteome</keyword>
<gene>
    <name evidence="2" type="ORF">B0T19DRAFT_186773</name>
</gene>
<dbReference type="EMBL" id="JAUEPO010000003">
    <property type="protein sequence ID" value="KAK3328308.1"/>
    <property type="molecule type" value="Genomic_DNA"/>
</dbReference>
<keyword evidence="1" id="KW-0732">Signal</keyword>
<evidence type="ECO:0000313" key="3">
    <source>
        <dbReference type="Proteomes" id="UP001286456"/>
    </source>
</evidence>
<sequence>MFPKITKLAALLLAAAVATVTAVPTKATMLKSLHDPRASTLHFTSSENPTTCVNGIPASSQRPDGFPIDNYTYVTPTANWTSYKVEPDWYNLHYVSGPHIQAATHRSDPYGAFECQFTCNAAGDCNAFFVEYVDIGQTSEHLNCVLFNATIDDSDFVQTTGNIGGGGYSRLCQPKV</sequence>
<protein>
    <recommendedName>
        <fullName evidence="4">Apple domain-containing protein</fullName>
    </recommendedName>
</protein>
<feature type="chain" id="PRO_5042281015" description="Apple domain-containing protein" evidence="1">
    <location>
        <begin position="23"/>
        <end position="176"/>
    </location>
</feature>
<evidence type="ECO:0008006" key="4">
    <source>
        <dbReference type="Google" id="ProtNLM"/>
    </source>
</evidence>
<evidence type="ECO:0000256" key="1">
    <source>
        <dbReference type="SAM" id="SignalP"/>
    </source>
</evidence>
<evidence type="ECO:0000313" key="2">
    <source>
        <dbReference type="EMBL" id="KAK3328308.1"/>
    </source>
</evidence>
<organism evidence="2 3">
    <name type="scientific">Cercophora scortea</name>
    <dbReference type="NCBI Taxonomy" id="314031"/>
    <lineage>
        <taxon>Eukaryota</taxon>
        <taxon>Fungi</taxon>
        <taxon>Dikarya</taxon>
        <taxon>Ascomycota</taxon>
        <taxon>Pezizomycotina</taxon>
        <taxon>Sordariomycetes</taxon>
        <taxon>Sordariomycetidae</taxon>
        <taxon>Sordariales</taxon>
        <taxon>Lasiosphaeriaceae</taxon>
        <taxon>Cercophora</taxon>
    </lineage>
</organism>
<proteinExistence type="predicted"/>
<accession>A0AAE0ME22</accession>
<comment type="caution">
    <text evidence="2">The sequence shown here is derived from an EMBL/GenBank/DDBJ whole genome shotgun (WGS) entry which is preliminary data.</text>
</comment>
<feature type="signal peptide" evidence="1">
    <location>
        <begin position="1"/>
        <end position="22"/>
    </location>
</feature>
<dbReference type="AlphaFoldDB" id="A0AAE0ME22"/>
<name>A0AAE0ME22_9PEZI</name>
<dbReference type="Proteomes" id="UP001286456">
    <property type="component" value="Unassembled WGS sequence"/>
</dbReference>